<dbReference type="GO" id="GO:0003677">
    <property type="term" value="F:DNA binding"/>
    <property type="evidence" value="ECO:0007669"/>
    <property type="project" value="InterPro"/>
</dbReference>
<dbReference type="AlphaFoldDB" id="A0AAW4VJF1"/>
<dbReference type="Gene3D" id="3.30.870.10">
    <property type="entry name" value="Endonuclease Chain A"/>
    <property type="match status" value="1"/>
</dbReference>
<comment type="caution">
    <text evidence="3">The sequence shown here is derived from an EMBL/GenBank/DDBJ whole genome shotgun (WGS) entry which is preliminary data.</text>
</comment>
<dbReference type="InterPro" id="IPR050742">
    <property type="entry name" value="Helicase_Restrict-Modif_Enz"/>
</dbReference>
<dbReference type="InterPro" id="IPR001650">
    <property type="entry name" value="Helicase_C-like"/>
</dbReference>
<dbReference type="PROSITE" id="PS51194">
    <property type="entry name" value="HELICASE_CTER"/>
    <property type="match status" value="1"/>
</dbReference>
<proteinExistence type="predicted"/>
<dbReference type="GO" id="GO:0004386">
    <property type="term" value="F:helicase activity"/>
    <property type="evidence" value="ECO:0007669"/>
    <property type="project" value="UniProtKB-KW"/>
</dbReference>
<dbReference type="Pfam" id="PF11907">
    <property type="entry name" value="DUF3427"/>
    <property type="match status" value="1"/>
</dbReference>
<accession>A0AAW4VJF1</accession>
<evidence type="ECO:0000259" key="2">
    <source>
        <dbReference type="PROSITE" id="PS51194"/>
    </source>
</evidence>
<dbReference type="InterPro" id="IPR025202">
    <property type="entry name" value="PLD-like_dom"/>
</dbReference>
<dbReference type="EMBL" id="JAJDKZ010000002">
    <property type="protein sequence ID" value="MCB8609169.1"/>
    <property type="molecule type" value="Genomic_DNA"/>
</dbReference>
<dbReference type="InterPro" id="IPR014001">
    <property type="entry name" value="Helicase_ATP-bd"/>
</dbReference>
<dbReference type="GO" id="GO:0016787">
    <property type="term" value="F:hydrolase activity"/>
    <property type="evidence" value="ECO:0007669"/>
    <property type="project" value="InterPro"/>
</dbReference>
<keyword evidence="3" id="KW-0378">Hydrolase</keyword>
<dbReference type="InterPro" id="IPR006935">
    <property type="entry name" value="Helicase/UvrB_N"/>
</dbReference>
<reference evidence="3" key="1">
    <citation type="submission" date="2021-10" db="EMBL/GenBank/DDBJ databases">
        <title>Collection of gut derived symbiotic bacterial strains cultured from healthy donors.</title>
        <authorList>
            <person name="Lin H."/>
            <person name="Littmann E."/>
            <person name="Kohout C."/>
            <person name="Pamer E.G."/>
        </authorList>
    </citation>
    <scope>NUCLEOTIDE SEQUENCE</scope>
    <source>
        <strain evidence="3">DFI.4.48</strain>
    </source>
</reference>
<dbReference type="Pfam" id="PF26350">
    <property type="entry name" value="DUF8090"/>
    <property type="match status" value="1"/>
</dbReference>
<dbReference type="GO" id="GO:0005829">
    <property type="term" value="C:cytosol"/>
    <property type="evidence" value="ECO:0007669"/>
    <property type="project" value="TreeGrafter"/>
</dbReference>
<dbReference type="CDD" id="cd18799">
    <property type="entry name" value="SF2_C_EcoAI-like"/>
    <property type="match status" value="1"/>
</dbReference>
<dbReference type="GO" id="GO:0005524">
    <property type="term" value="F:ATP binding"/>
    <property type="evidence" value="ECO:0007669"/>
    <property type="project" value="InterPro"/>
</dbReference>
<dbReference type="SMART" id="SM00490">
    <property type="entry name" value="HELICc"/>
    <property type="match status" value="1"/>
</dbReference>
<organism evidence="3 4">
    <name type="scientific">Faecalibacillus faecis</name>
    <dbReference type="NCBI Taxonomy" id="1982628"/>
    <lineage>
        <taxon>Bacteria</taxon>
        <taxon>Bacillati</taxon>
        <taxon>Bacillota</taxon>
        <taxon>Erysipelotrichia</taxon>
        <taxon>Erysipelotrichales</taxon>
        <taxon>Coprobacillaceae</taxon>
        <taxon>Faecalibacillus</taxon>
    </lineage>
</organism>
<dbReference type="Pfam" id="PF04851">
    <property type="entry name" value="ResIII"/>
    <property type="match status" value="1"/>
</dbReference>
<keyword evidence="3" id="KW-0067">ATP-binding</keyword>
<dbReference type="Pfam" id="PF00271">
    <property type="entry name" value="Helicase_C"/>
    <property type="match status" value="1"/>
</dbReference>
<dbReference type="PROSITE" id="PS51192">
    <property type="entry name" value="HELICASE_ATP_BIND_1"/>
    <property type="match status" value="1"/>
</dbReference>
<name>A0AAW4VJF1_9FIRM</name>
<dbReference type="Gene3D" id="3.40.50.300">
    <property type="entry name" value="P-loop containing nucleotide triphosphate hydrolases"/>
    <property type="match status" value="2"/>
</dbReference>
<feature type="domain" description="Helicase ATP-binding" evidence="1">
    <location>
        <begin position="205"/>
        <end position="355"/>
    </location>
</feature>
<dbReference type="CDD" id="cd18032">
    <property type="entry name" value="DEXHc_RE_I_III_res"/>
    <property type="match status" value="1"/>
</dbReference>
<dbReference type="SUPFAM" id="SSF56024">
    <property type="entry name" value="Phospholipase D/nuclease"/>
    <property type="match status" value="1"/>
</dbReference>
<keyword evidence="3" id="KW-0347">Helicase</keyword>
<dbReference type="InterPro" id="IPR058403">
    <property type="entry name" value="DUF8090"/>
</dbReference>
<dbReference type="Pfam" id="PF13091">
    <property type="entry name" value="PLDc_2"/>
    <property type="match status" value="1"/>
</dbReference>
<feature type="domain" description="Helicase C-terminal" evidence="2">
    <location>
        <begin position="407"/>
        <end position="561"/>
    </location>
</feature>
<protein>
    <submittedName>
        <fullName evidence="3">DEAD/DEAH box helicase</fullName>
    </submittedName>
</protein>
<dbReference type="PANTHER" id="PTHR47396:SF1">
    <property type="entry name" value="ATP-DEPENDENT HELICASE IRC3-RELATED"/>
    <property type="match status" value="1"/>
</dbReference>
<dbReference type="PANTHER" id="PTHR47396">
    <property type="entry name" value="TYPE I RESTRICTION ENZYME ECOKI R PROTEIN"/>
    <property type="match status" value="1"/>
</dbReference>
<gene>
    <name evidence="3" type="ORF">LJD69_01000</name>
</gene>
<dbReference type="RefSeq" id="WP_227279116.1">
    <property type="nucleotide sequence ID" value="NZ_JAJDKR010000003.1"/>
</dbReference>
<dbReference type="InterPro" id="IPR021835">
    <property type="entry name" value="DUF3427"/>
</dbReference>
<keyword evidence="3" id="KW-0547">Nucleotide-binding</keyword>
<evidence type="ECO:0000313" key="3">
    <source>
        <dbReference type="EMBL" id="MCB8609169.1"/>
    </source>
</evidence>
<dbReference type="InterPro" id="IPR027417">
    <property type="entry name" value="P-loop_NTPase"/>
</dbReference>
<evidence type="ECO:0000313" key="4">
    <source>
        <dbReference type="Proteomes" id="UP001198439"/>
    </source>
</evidence>
<dbReference type="SMART" id="SM00487">
    <property type="entry name" value="DEXDc"/>
    <property type="match status" value="1"/>
</dbReference>
<evidence type="ECO:0000259" key="1">
    <source>
        <dbReference type="PROSITE" id="PS51192"/>
    </source>
</evidence>
<dbReference type="Proteomes" id="UP001198439">
    <property type="component" value="Unassembled WGS sequence"/>
</dbReference>
<dbReference type="SUPFAM" id="SSF52540">
    <property type="entry name" value="P-loop containing nucleoside triphosphate hydrolases"/>
    <property type="match status" value="1"/>
</dbReference>
<sequence>METQHGFQPRLIYNNYKEHIKVSHELELLFKSCDSFELSVAFIADSGLAALKECFDYLRNHHIPGKIITSTYLGFNAPSMFKKLLKYNNIEIKIFEGKGFHPKGYIFHKDNQTDMMIGSSNLTQSALAENQEWNLFFSSNTQKDIVLKVEEEFDKQWKQSISLTEEWIEEYQKVYVKPVRHETIKISKEIKPNYMQKNALESLDNLRKNNKDKALLISATGTGKTYLAAFDVKAVHPKKMLFVVHRRSIALKAMETFKTIIKDKSMRLFSGDTKEINCDYVFSTIQTIYKPENRQLFSKKEFDYIIIDEVHKAGANSYQELVNYFKPQFLLGMSATPERSDDFDIYKMFDYNIAYEIRLQQAMEYDLLCPFHYYGITDMTIDDHVIDDKSDFNLLVDEKRVDYVINKINDYGYSGDRVHGLIFVSRKDEACKLSEMFNQRGFHTCALTGEASEKQRQEAMDSLESNEEGNLDYIFTVDIFNEGIDIPKVNQVVMLRPTQSSIIFIQQLGRGLRKNDEKDYVVVIDFIGNYEKNFFIPIALSGNTNFNKDNLRRFVSEGNLIIPGASTIQFDEISKKRIFDAIDAAKFNGRTLIKEKYFELKNKLGRIPKISDFEKYGSIDIQKIFQNKDLRSYHEFLKKYDDDYIVQFTELEEQYLKFISNKLSSGKRIQELETIRLAIEKKSNLMNYLKEEMKNTYNITIPDVGYETIRNILTQNFASGTGKDTYKDIEVLDKNDRISPTFSKLLLNKEFKRQVLEVIDYAIDQYHKKYSKRYKDTDLCLYEKYTYEDICRLLNWEKNLNPQNISGYFYHSKTKTLPVFINYHKSDGEIAYQDRFISPSHIIALSKHPRNVDSKDADHIYKRKETDKNNRIFLFIKKNKKLKDNRKKKDDDKEFYFLGEIEAQGEPTPIFMESTNDNAFEINYKLDTPVRKDIYDYIVNN</sequence>
<dbReference type="CDD" id="cd09204">
    <property type="entry name" value="PLDc_N_DEXD_b2"/>
    <property type="match status" value="1"/>
</dbReference>